<keyword evidence="2" id="KW-1185">Reference proteome</keyword>
<reference evidence="1" key="1">
    <citation type="submission" date="2018-11" db="EMBL/GenBank/DDBJ databases">
        <authorList>
            <consortium name="Pathogen Informatics"/>
        </authorList>
    </citation>
    <scope>NUCLEOTIDE SEQUENCE</scope>
</reference>
<name>A0A3S5A171_9PLAT</name>
<evidence type="ECO:0000313" key="2">
    <source>
        <dbReference type="Proteomes" id="UP000784294"/>
    </source>
</evidence>
<sequence length="90" mass="10368">MLSLSLTFSHSGLVEMYPKSRLSLVRLQKDVLRDLFMDTVVPDARWEYDLLVFMPKTRRIVQSTSSRLTSFISLVVCFSSDLGRAFVIHL</sequence>
<accession>A0A3S5A171</accession>
<dbReference type="AlphaFoldDB" id="A0A3S5A171"/>
<evidence type="ECO:0000313" key="1">
    <source>
        <dbReference type="EMBL" id="VEL12158.1"/>
    </source>
</evidence>
<comment type="caution">
    <text evidence="1">The sequence shown here is derived from an EMBL/GenBank/DDBJ whole genome shotgun (WGS) entry which is preliminary data.</text>
</comment>
<proteinExistence type="predicted"/>
<gene>
    <name evidence="1" type="ORF">PXEA_LOCUS5598</name>
</gene>
<organism evidence="1 2">
    <name type="scientific">Protopolystoma xenopodis</name>
    <dbReference type="NCBI Taxonomy" id="117903"/>
    <lineage>
        <taxon>Eukaryota</taxon>
        <taxon>Metazoa</taxon>
        <taxon>Spiralia</taxon>
        <taxon>Lophotrochozoa</taxon>
        <taxon>Platyhelminthes</taxon>
        <taxon>Monogenea</taxon>
        <taxon>Polyopisthocotylea</taxon>
        <taxon>Polystomatidea</taxon>
        <taxon>Polystomatidae</taxon>
        <taxon>Protopolystoma</taxon>
    </lineage>
</organism>
<dbReference type="Proteomes" id="UP000784294">
    <property type="component" value="Unassembled WGS sequence"/>
</dbReference>
<dbReference type="EMBL" id="CAAALY010013956">
    <property type="protein sequence ID" value="VEL12158.1"/>
    <property type="molecule type" value="Genomic_DNA"/>
</dbReference>
<protein>
    <submittedName>
        <fullName evidence="1">Uncharacterized protein</fullName>
    </submittedName>
</protein>